<reference evidence="1" key="1">
    <citation type="submission" date="2022-06" db="EMBL/GenBank/DDBJ databases">
        <title>Genome Sequence of Candolleomyces eurysporus.</title>
        <authorList>
            <person name="Buettner E."/>
        </authorList>
    </citation>
    <scope>NUCLEOTIDE SEQUENCE</scope>
    <source>
        <strain evidence="1">VTCC 930004</strain>
    </source>
</reference>
<gene>
    <name evidence="1" type="ORF">H1R20_g10680</name>
</gene>
<evidence type="ECO:0000313" key="2">
    <source>
        <dbReference type="Proteomes" id="UP001140091"/>
    </source>
</evidence>
<name>A0A9W8J152_9AGAR</name>
<dbReference type="Proteomes" id="UP001140091">
    <property type="component" value="Unassembled WGS sequence"/>
</dbReference>
<dbReference type="OrthoDB" id="10471154at2759"/>
<proteinExistence type="predicted"/>
<organism evidence="1 2">
    <name type="scientific">Candolleomyces eurysporus</name>
    <dbReference type="NCBI Taxonomy" id="2828524"/>
    <lineage>
        <taxon>Eukaryota</taxon>
        <taxon>Fungi</taxon>
        <taxon>Dikarya</taxon>
        <taxon>Basidiomycota</taxon>
        <taxon>Agaricomycotina</taxon>
        <taxon>Agaricomycetes</taxon>
        <taxon>Agaricomycetidae</taxon>
        <taxon>Agaricales</taxon>
        <taxon>Agaricineae</taxon>
        <taxon>Psathyrellaceae</taxon>
        <taxon>Candolleomyces</taxon>
    </lineage>
</organism>
<accession>A0A9W8J152</accession>
<protein>
    <submittedName>
        <fullName evidence="1">Uncharacterized protein</fullName>
    </submittedName>
</protein>
<comment type="caution">
    <text evidence="1">The sequence shown here is derived from an EMBL/GenBank/DDBJ whole genome shotgun (WGS) entry which is preliminary data.</text>
</comment>
<dbReference type="EMBL" id="JANBPK010001062">
    <property type="protein sequence ID" value="KAJ2926412.1"/>
    <property type="molecule type" value="Genomic_DNA"/>
</dbReference>
<feature type="non-terminal residue" evidence="1">
    <location>
        <position position="73"/>
    </location>
</feature>
<sequence>MAATLEELKTFLGALTTITHLTIQKMILTDNSPSLDLFSSVKEVASSVSNLKVLHIHNLDAERDCLEGQAEFF</sequence>
<evidence type="ECO:0000313" key="1">
    <source>
        <dbReference type="EMBL" id="KAJ2926412.1"/>
    </source>
</evidence>
<dbReference type="AlphaFoldDB" id="A0A9W8J152"/>
<keyword evidence="2" id="KW-1185">Reference proteome</keyword>